<gene>
    <name evidence="2" type="ORF">APU01nite_19590</name>
    <name evidence="3" type="ORF">SAMN04488100_1339</name>
</gene>
<evidence type="ECO:0000313" key="5">
    <source>
        <dbReference type="Proteomes" id="UP000321425"/>
    </source>
</evidence>
<dbReference type="EMBL" id="BJUX01000026">
    <property type="protein sequence ID" value="GEK89920.1"/>
    <property type="molecule type" value="Genomic_DNA"/>
</dbReference>
<dbReference type="EMBL" id="FOBL01000033">
    <property type="protein sequence ID" value="SEM19508.1"/>
    <property type="molecule type" value="Genomic_DNA"/>
</dbReference>
<feature type="transmembrane region" description="Helical" evidence="1">
    <location>
        <begin position="62"/>
        <end position="82"/>
    </location>
</feature>
<keyword evidence="1" id="KW-0472">Membrane</keyword>
<name>A0A1H7WEQ1_9LACT</name>
<keyword evidence="1" id="KW-0812">Transmembrane</keyword>
<evidence type="ECO:0000313" key="2">
    <source>
        <dbReference type="EMBL" id="GEK89920.1"/>
    </source>
</evidence>
<feature type="transmembrane region" description="Helical" evidence="1">
    <location>
        <begin position="30"/>
        <end position="56"/>
    </location>
</feature>
<keyword evidence="5" id="KW-1185">Reference proteome</keyword>
<accession>A0A1H7WEQ1</accession>
<keyword evidence="1" id="KW-1133">Transmembrane helix</keyword>
<evidence type="ECO:0000313" key="3">
    <source>
        <dbReference type="EMBL" id="SEM19508.1"/>
    </source>
</evidence>
<evidence type="ECO:0000256" key="1">
    <source>
        <dbReference type="SAM" id="Phobius"/>
    </source>
</evidence>
<proteinExistence type="predicted"/>
<dbReference type="Proteomes" id="UP000321425">
    <property type="component" value="Unassembled WGS sequence"/>
</dbReference>
<reference evidence="2 5" key="2">
    <citation type="submission" date="2019-07" db="EMBL/GenBank/DDBJ databases">
        <title>Whole genome shotgun sequence of Alkalibacterium putridalgicola NBRC 103243.</title>
        <authorList>
            <person name="Hosoyama A."/>
            <person name="Uohara A."/>
            <person name="Ohji S."/>
            <person name="Ichikawa N."/>
        </authorList>
    </citation>
    <scope>NUCLEOTIDE SEQUENCE [LARGE SCALE GENOMIC DNA]</scope>
    <source>
        <strain evidence="2 5">NBRC 103243</strain>
    </source>
</reference>
<reference evidence="3 4" key="1">
    <citation type="submission" date="2016-10" db="EMBL/GenBank/DDBJ databases">
        <authorList>
            <person name="de Groot N.N."/>
        </authorList>
    </citation>
    <scope>NUCLEOTIDE SEQUENCE [LARGE SCALE GENOMIC DNA]</scope>
    <source>
        <strain evidence="3 4">DSM 19182</strain>
    </source>
</reference>
<organism evidence="3 4">
    <name type="scientific">Alkalibacterium putridalgicola</name>
    <dbReference type="NCBI Taxonomy" id="426703"/>
    <lineage>
        <taxon>Bacteria</taxon>
        <taxon>Bacillati</taxon>
        <taxon>Bacillota</taxon>
        <taxon>Bacilli</taxon>
        <taxon>Lactobacillales</taxon>
        <taxon>Carnobacteriaceae</taxon>
        <taxon>Alkalibacterium</taxon>
    </lineage>
</organism>
<protein>
    <submittedName>
        <fullName evidence="3">Uncharacterized protein</fullName>
    </submittedName>
</protein>
<dbReference type="Proteomes" id="UP000198548">
    <property type="component" value="Unassembled WGS sequence"/>
</dbReference>
<dbReference type="AlphaFoldDB" id="A0A1H7WEQ1"/>
<sequence>MVSILAGHTIFTRVNNNTFSLHLNSTLTTLLLGTGVGAVSVALLDIPAVAAALSGIGVKSSALVGFLSTASGLIIGAASNGISITGRTYTSYTALGPQIGVRVAVVYLQ</sequence>
<evidence type="ECO:0000313" key="4">
    <source>
        <dbReference type="Proteomes" id="UP000198548"/>
    </source>
</evidence>